<dbReference type="AlphaFoldDB" id="A0A0G4J7U2"/>
<keyword evidence="2" id="KW-1133">Transmembrane helix</keyword>
<feature type="region of interest" description="Disordered" evidence="1">
    <location>
        <begin position="323"/>
        <end position="381"/>
    </location>
</feature>
<feature type="transmembrane region" description="Helical" evidence="2">
    <location>
        <begin position="165"/>
        <end position="185"/>
    </location>
</feature>
<accession>A0A0G4J7U2</accession>
<evidence type="ECO:0000313" key="4">
    <source>
        <dbReference type="Proteomes" id="UP000039324"/>
    </source>
</evidence>
<feature type="compositionally biased region" description="Polar residues" evidence="1">
    <location>
        <begin position="370"/>
        <end position="381"/>
    </location>
</feature>
<gene>
    <name evidence="3" type="ORF">PBRA_003269</name>
</gene>
<proteinExistence type="predicted"/>
<keyword evidence="4" id="KW-1185">Reference proteome</keyword>
<dbReference type="EMBL" id="CDSF01000155">
    <property type="protein sequence ID" value="CEP03663.1"/>
    <property type="molecule type" value="Genomic_DNA"/>
</dbReference>
<name>A0A0G4J7U2_PLABS</name>
<feature type="transmembrane region" description="Helical" evidence="2">
    <location>
        <begin position="94"/>
        <end position="120"/>
    </location>
</feature>
<keyword evidence="2" id="KW-0472">Membrane</keyword>
<reference evidence="3 4" key="1">
    <citation type="submission" date="2015-02" db="EMBL/GenBank/DDBJ databases">
        <authorList>
            <person name="Chooi Y.-H."/>
        </authorList>
    </citation>
    <scope>NUCLEOTIDE SEQUENCE [LARGE SCALE GENOMIC DNA]</scope>
    <source>
        <strain evidence="3">E3</strain>
    </source>
</reference>
<feature type="transmembrane region" description="Helical" evidence="2">
    <location>
        <begin position="132"/>
        <end position="159"/>
    </location>
</feature>
<evidence type="ECO:0000256" key="1">
    <source>
        <dbReference type="SAM" id="MobiDB-lite"/>
    </source>
</evidence>
<evidence type="ECO:0000256" key="2">
    <source>
        <dbReference type="SAM" id="Phobius"/>
    </source>
</evidence>
<dbReference type="Proteomes" id="UP000039324">
    <property type="component" value="Unassembled WGS sequence"/>
</dbReference>
<organism evidence="3 4">
    <name type="scientific">Plasmodiophora brassicae</name>
    <name type="common">Clubroot disease agent</name>
    <dbReference type="NCBI Taxonomy" id="37360"/>
    <lineage>
        <taxon>Eukaryota</taxon>
        <taxon>Sar</taxon>
        <taxon>Rhizaria</taxon>
        <taxon>Endomyxa</taxon>
        <taxon>Phytomyxea</taxon>
        <taxon>Plasmodiophorida</taxon>
        <taxon>Plasmodiophoridae</taxon>
        <taxon>Plasmodiophora</taxon>
    </lineage>
</organism>
<keyword evidence="2" id="KW-0812">Transmembrane</keyword>
<evidence type="ECO:0000313" key="3">
    <source>
        <dbReference type="EMBL" id="CEP03663.1"/>
    </source>
</evidence>
<protein>
    <submittedName>
        <fullName evidence="3">Uncharacterized protein</fullName>
    </submittedName>
</protein>
<sequence length="439" mass="51196">MVSLCIDGSSRRLHRLPGRFVVGFLDDGRRRHLDGFVGGRLDGDLRRRCRLFTLLNRHLGALFRFLHLGWRLVLHRLYFRDATCFRQLRSFFLGFGRVLCVRSFFSFLRGLLCFGGFQFIQFTGDFFVFRQFFLLFMLFLVCLLLVGFVDFLLTVFLFWLRAEVFFGPFPTDVLVTFGLLGPGLLQRCRRSSFRWRLLLSIRTFLFFRFREPALRLNLLHELLLELGLDLELAPNLHDVPLIDPLVQAILEMTGESRIGHRVTRADPVLDLLSRHGPFQVADRLHDHMRERRVLRLRCRRLRLPRRRRPLRRRHLRLARRRCRRLHHHSTRPANSVERCRNERRSSAVRAARTAQLQLQLRPGGPERGSPPQSARSPCSSNDGPFVSAGCSIGIERLRRPAMTSLATSVATAACLKTVPSFPRPCCPAYRCWLSRSRLR</sequence>